<evidence type="ECO:0000313" key="4">
    <source>
        <dbReference type="Proteomes" id="UP000325030"/>
    </source>
</evidence>
<gene>
    <name evidence="3" type="ORF">IC007_1541</name>
</gene>
<name>A0A510E3C4_9CREN</name>
<sequence length="409" mass="44215">MADVKTIGLGVVILILVIIAAVGFFEYNSINSNYMSLNSSYSSISSSYSNISAKYASLNASYNSLEKNYTTLQSEIKPKVPMFIESGIDTVTVNSSSATPYILKVGSIEVTVRPGTMVQFQNGTVSRQFSFSLVTFSISGVSSPSEGLTPTYAFAFMINGQIGTFATLVHNISGKMVPYAPITVVKTSDNTTSWTWIGGKLYSNGTYVGGKYAFADKWIYGDNMIANVQFVKPVIWVFETTNSAGQAPKMVNLTQSTAFGLTPITSYTYQVNGTTGALVSAGNIVVLIQPNTEIDTGTSNLTTFDFSVVYYAVYNVTEPGNGYVPFEVFAFAINGNVSFNYESINQATGKPQPFLTIMNVPTSSPVEMLTWGGPAGNYHYVLHDPIAVYDGTLVNFSFVKPVPWVVAIE</sequence>
<dbReference type="EMBL" id="AP018930">
    <property type="protein sequence ID" value="BBG27012.1"/>
    <property type="molecule type" value="Genomic_DNA"/>
</dbReference>
<keyword evidence="1" id="KW-0175">Coiled coil</keyword>
<reference evidence="4" key="1">
    <citation type="submission" date="2018-09" db="EMBL/GenBank/DDBJ databases">
        <title>Complete Genome Sequencing of Sulfolobus sp. JCM 16834.</title>
        <authorList>
            <person name="Kato S."/>
            <person name="Itoh T."/>
            <person name="Ohkuma M."/>
        </authorList>
    </citation>
    <scope>NUCLEOTIDE SEQUENCE [LARGE SCALE GENOMIC DNA]</scope>
    <source>
        <strain evidence="4">IC-007</strain>
    </source>
</reference>
<keyword evidence="2" id="KW-0472">Membrane</keyword>
<accession>A0A510E3C4</accession>
<keyword evidence="2" id="KW-0812">Transmembrane</keyword>
<organism evidence="3 4">
    <name type="scientific">Sulfuracidifex tepidarius</name>
    <dbReference type="NCBI Taxonomy" id="1294262"/>
    <lineage>
        <taxon>Archaea</taxon>
        <taxon>Thermoproteota</taxon>
        <taxon>Thermoprotei</taxon>
        <taxon>Sulfolobales</taxon>
        <taxon>Sulfolobaceae</taxon>
        <taxon>Sulfuracidifex</taxon>
    </lineage>
</organism>
<dbReference type="Proteomes" id="UP000325030">
    <property type="component" value="Chromosome"/>
</dbReference>
<dbReference type="GeneID" id="41717879"/>
<dbReference type="AlphaFoldDB" id="A0A510E3C4"/>
<feature type="coiled-coil region" evidence="1">
    <location>
        <begin position="48"/>
        <end position="75"/>
    </location>
</feature>
<dbReference type="RefSeq" id="WP_149564841.1">
    <property type="nucleotide sequence ID" value="NZ_AP018930.1"/>
</dbReference>
<feature type="transmembrane region" description="Helical" evidence="2">
    <location>
        <begin position="6"/>
        <end position="25"/>
    </location>
</feature>
<evidence type="ECO:0000256" key="2">
    <source>
        <dbReference type="SAM" id="Phobius"/>
    </source>
</evidence>
<evidence type="ECO:0000313" key="3">
    <source>
        <dbReference type="EMBL" id="BBG27012.1"/>
    </source>
</evidence>
<keyword evidence="2" id="KW-1133">Transmembrane helix</keyword>
<proteinExistence type="predicted"/>
<protein>
    <submittedName>
        <fullName evidence="3">Uncharacterized protein</fullName>
    </submittedName>
</protein>
<evidence type="ECO:0000256" key="1">
    <source>
        <dbReference type="SAM" id="Coils"/>
    </source>
</evidence>